<evidence type="ECO:0000313" key="4">
    <source>
        <dbReference type="Proteomes" id="UP001227230"/>
    </source>
</evidence>
<feature type="region of interest" description="Disordered" evidence="1">
    <location>
        <begin position="1"/>
        <end position="45"/>
    </location>
</feature>
<organism evidence="3 4">
    <name type="scientific">Vitis vinifera</name>
    <name type="common">Grape</name>
    <dbReference type="NCBI Taxonomy" id="29760"/>
    <lineage>
        <taxon>Eukaryota</taxon>
        <taxon>Viridiplantae</taxon>
        <taxon>Streptophyta</taxon>
        <taxon>Embryophyta</taxon>
        <taxon>Tracheophyta</taxon>
        <taxon>Spermatophyta</taxon>
        <taxon>Magnoliopsida</taxon>
        <taxon>eudicotyledons</taxon>
        <taxon>Gunneridae</taxon>
        <taxon>Pentapetalae</taxon>
        <taxon>rosids</taxon>
        <taxon>Vitales</taxon>
        <taxon>Vitaceae</taxon>
        <taxon>Viteae</taxon>
        <taxon>Vitis</taxon>
    </lineage>
</organism>
<feature type="compositionally biased region" description="Basic and acidic residues" evidence="1">
    <location>
        <begin position="91"/>
        <end position="110"/>
    </location>
</feature>
<feature type="compositionally biased region" description="Low complexity" evidence="1">
    <location>
        <begin position="28"/>
        <end position="37"/>
    </location>
</feature>
<dbReference type="EMBL" id="CP126664">
    <property type="protein sequence ID" value="WKA08128.1"/>
    <property type="molecule type" value="Genomic_DNA"/>
</dbReference>
<evidence type="ECO:0000313" key="3">
    <source>
        <dbReference type="EMBL" id="WKA08128.1"/>
    </source>
</evidence>
<name>A0ABY9DM47_VITVI</name>
<reference evidence="3 4" key="1">
    <citation type="journal article" date="2023" name="Hortic Res">
        <title>The complete reference genome for grapevine (Vitis vinifera L.) genetics and breeding.</title>
        <authorList>
            <person name="Shi X."/>
            <person name="Cao S."/>
            <person name="Wang X."/>
            <person name="Huang S."/>
            <person name="Wang Y."/>
            <person name="Liu Z."/>
            <person name="Liu W."/>
            <person name="Leng X."/>
            <person name="Peng Y."/>
            <person name="Wang N."/>
            <person name="Wang Y."/>
            <person name="Ma Z."/>
            <person name="Xu X."/>
            <person name="Zhang F."/>
            <person name="Xue H."/>
            <person name="Zhong H."/>
            <person name="Wang Y."/>
            <person name="Zhang K."/>
            <person name="Velt A."/>
            <person name="Avia K."/>
            <person name="Holtgrawe D."/>
            <person name="Grimplet J."/>
            <person name="Matus J.T."/>
            <person name="Ware D."/>
            <person name="Wu X."/>
            <person name="Wang H."/>
            <person name="Liu C."/>
            <person name="Fang Y."/>
            <person name="Rustenholz C."/>
            <person name="Cheng Z."/>
            <person name="Xiao H."/>
            <person name="Zhou Y."/>
        </authorList>
    </citation>
    <scope>NUCLEOTIDE SEQUENCE [LARGE SCALE GENOMIC DNA]</scope>
    <source>
        <strain evidence="4">cv. Pinot noir / PN40024</strain>
        <tissue evidence="3">Leaf</tissue>
    </source>
</reference>
<protein>
    <recommendedName>
        <fullName evidence="2">VQ domain-containing protein</fullName>
    </recommendedName>
</protein>
<dbReference type="PANTHER" id="PTHR33143">
    <property type="entry name" value="F16F4.1 PROTEIN-RELATED"/>
    <property type="match status" value="1"/>
</dbReference>
<feature type="domain" description="VQ" evidence="2">
    <location>
        <begin position="54"/>
        <end position="78"/>
    </location>
</feature>
<dbReference type="InterPro" id="IPR008889">
    <property type="entry name" value="VQ"/>
</dbReference>
<proteinExistence type="predicted"/>
<sequence length="201" mass="22153">MSPSQLNDHAHTKNGLKINKDSHLIKKSSPPSSSSSSAMAVKPQQHRHPVIIYTHSPKIIHTHPRDFMALVQKLTGLSRSDDDGPAQQAQRKAEKGDLSEDHRNNVKDEMESTSVISDENCSSGATANLVGDGNSSCFLPPIYENHHSFLGNLPLFSPNSTDFLCSNHPFYNYSDSLIYTPTIRSSISSSTLEGLSEFRDF</sequence>
<gene>
    <name evidence="3" type="ORF">VitviT2T_025876</name>
</gene>
<dbReference type="Pfam" id="PF05678">
    <property type="entry name" value="VQ"/>
    <property type="match status" value="1"/>
</dbReference>
<evidence type="ECO:0000259" key="2">
    <source>
        <dbReference type="Pfam" id="PF05678"/>
    </source>
</evidence>
<dbReference type="InterPro" id="IPR039607">
    <property type="entry name" value="VQ_8/17/18/20/21/25"/>
</dbReference>
<keyword evidence="4" id="KW-1185">Reference proteome</keyword>
<accession>A0ABY9DM47</accession>
<dbReference type="PANTHER" id="PTHR33143:SF4">
    <property type="entry name" value="VQ DOMAIN-CONTAINING PROTEIN"/>
    <property type="match status" value="1"/>
</dbReference>
<feature type="region of interest" description="Disordered" evidence="1">
    <location>
        <begin position="78"/>
        <end position="118"/>
    </location>
</feature>
<dbReference type="Proteomes" id="UP001227230">
    <property type="component" value="Chromosome 17"/>
</dbReference>
<evidence type="ECO:0000256" key="1">
    <source>
        <dbReference type="SAM" id="MobiDB-lite"/>
    </source>
</evidence>